<proteinExistence type="inferred from homology"/>
<dbReference type="GO" id="GO:0019563">
    <property type="term" value="P:glycerol catabolic process"/>
    <property type="evidence" value="ECO:0007669"/>
    <property type="project" value="TreeGrafter"/>
</dbReference>
<comment type="pathway">
    <text evidence="3">Carbohydrate metabolism; erythritol degradation.</text>
</comment>
<sequence length="248" mass="26651">MRKFLVAGNWKMHGSRASVAALVEGLLEQGTMPCQTLICPPVIFFDQLQRQLVGSSIGLGAQNLDWHDSGAYTGEVSAAMVLEFGCSHVLVGHSERRSLFGESDAQVGLKVEKCLSSGLTPVICIGESLAQRQADETFAVVQRQLDAVIRQVGVTALRHSIIAYEPVWAIGTGESATPEQAERVHAQIRQYLAKQDESLSQNIQLLYGGSVNGENAADLFAQENIDGALVGGASLKVDDFLRICRAAV</sequence>
<dbReference type="SUPFAM" id="SSF51351">
    <property type="entry name" value="Triosephosphate isomerase (TIM)"/>
    <property type="match status" value="1"/>
</dbReference>
<protein>
    <recommendedName>
        <fullName evidence="7 13">Triosephosphate isomerase</fullName>
        <shortName evidence="13">TIM</shortName>
        <shortName evidence="13">TPI</shortName>
        <ecNumber evidence="6 13">5.3.1.1</ecNumber>
    </recommendedName>
    <alternativeName>
        <fullName evidence="13">Triose-phosphate isomerase</fullName>
    </alternativeName>
</protein>
<dbReference type="EC" id="5.3.1.1" evidence="6 13"/>
<comment type="pathway">
    <text evidence="13 14">Carbohydrate degradation; glycolysis; D-glyceraldehyde 3-phosphate from glycerone phosphate: step 1/1.</text>
</comment>
<comment type="function">
    <text evidence="12 13">Involved in the gluconeogenesis. Catalyzes stereospecifically the conversion of dihydroxyacetone phosphate (DHAP) to D-glyceraldehyde-3-phosphate (G3P).</text>
</comment>
<evidence type="ECO:0000256" key="14">
    <source>
        <dbReference type="RuleBase" id="RU363013"/>
    </source>
</evidence>
<keyword evidence="9 13" id="KW-0963">Cytoplasm</keyword>
<dbReference type="CDD" id="cd00311">
    <property type="entry name" value="TIM"/>
    <property type="match status" value="1"/>
</dbReference>
<keyword evidence="11 13" id="KW-0413">Isomerase</keyword>
<evidence type="ECO:0000256" key="1">
    <source>
        <dbReference type="ARBA" id="ARBA00000474"/>
    </source>
</evidence>
<keyword evidence="10 13" id="KW-0324">Glycolysis</keyword>
<reference evidence="15" key="1">
    <citation type="submission" date="2020-05" db="EMBL/GenBank/DDBJ databases">
        <title>Sulfur intermediates as new biogeochemical hubs in an aquatic model microbial ecosystem.</title>
        <authorList>
            <person name="Vigneron A."/>
        </authorList>
    </citation>
    <scope>NUCLEOTIDE SEQUENCE</scope>
    <source>
        <strain evidence="15">Bin.250</strain>
    </source>
</reference>
<comment type="caution">
    <text evidence="15">The sequence shown here is derived from an EMBL/GenBank/DDBJ whole genome shotgun (WGS) entry which is preliminary data.</text>
</comment>
<evidence type="ECO:0000256" key="5">
    <source>
        <dbReference type="ARBA" id="ARBA00011738"/>
    </source>
</evidence>
<keyword evidence="8 13" id="KW-0312">Gluconeogenesis</keyword>
<evidence type="ECO:0000256" key="8">
    <source>
        <dbReference type="ARBA" id="ARBA00022432"/>
    </source>
</evidence>
<evidence type="ECO:0000256" key="3">
    <source>
        <dbReference type="ARBA" id="ARBA00004939"/>
    </source>
</evidence>
<comment type="similarity">
    <text evidence="4 13 14">Belongs to the triosephosphate isomerase family.</text>
</comment>
<dbReference type="InterPro" id="IPR022896">
    <property type="entry name" value="TrioseP_Isoase_bac/euk"/>
</dbReference>
<evidence type="ECO:0000256" key="11">
    <source>
        <dbReference type="ARBA" id="ARBA00023235"/>
    </source>
</evidence>
<feature type="binding site" evidence="13">
    <location>
        <begin position="9"/>
        <end position="11"/>
    </location>
    <ligand>
        <name>substrate</name>
    </ligand>
</feature>
<comment type="pathway">
    <text evidence="2 13 14">Carbohydrate biosynthesis; gluconeogenesis.</text>
</comment>
<dbReference type="Proteomes" id="UP000754644">
    <property type="component" value="Unassembled WGS sequence"/>
</dbReference>
<evidence type="ECO:0000256" key="13">
    <source>
        <dbReference type="HAMAP-Rule" id="MF_00147"/>
    </source>
</evidence>
<dbReference type="GO" id="GO:0006094">
    <property type="term" value="P:gluconeogenesis"/>
    <property type="evidence" value="ECO:0007669"/>
    <property type="project" value="UniProtKB-UniRule"/>
</dbReference>
<dbReference type="InterPro" id="IPR020861">
    <property type="entry name" value="Triosephosphate_isomerase_AS"/>
</dbReference>
<dbReference type="InterPro" id="IPR035990">
    <property type="entry name" value="TIM_sf"/>
</dbReference>
<dbReference type="GO" id="GO:0046166">
    <property type="term" value="P:glyceraldehyde-3-phosphate biosynthetic process"/>
    <property type="evidence" value="ECO:0007669"/>
    <property type="project" value="TreeGrafter"/>
</dbReference>
<accession>A0A972VWA8</accession>
<dbReference type="GO" id="GO:0005829">
    <property type="term" value="C:cytosol"/>
    <property type="evidence" value="ECO:0007669"/>
    <property type="project" value="TreeGrafter"/>
</dbReference>
<dbReference type="AlphaFoldDB" id="A0A972VWA8"/>
<name>A0A972VWA8_9GAMM</name>
<comment type="subcellular location">
    <subcellularLocation>
        <location evidence="13 14">Cytoplasm</location>
    </subcellularLocation>
</comment>
<feature type="binding site" evidence="13">
    <location>
        <begin position="231"/>
        <end position="232"/>
    </location>
    <ligand>
        <name>substrate</name>
    </ligand>
</feature>
<feature type="active site" description="Proton acceptor" evidence="13">
    <location>
        <position position="165"/>
    </location>
</feature>
<evidence type="ECO:0000313" key="15">
    <source>
        <dbReference type="EMBL" id="NQV65463.1"/>
    </source>
</evidence>
<dbReference type="Pfam" id="PF00121">
    <property type="entry name" value="TIM"/>
    <property type="match status" value="1"/>
</dbReference>
<evidence type="ECO:0000256" key="2">
    <source>
        <dbReference type="ARBA" id="ARBA00004742"/>
    </source>
</evidence>
<comment type="catalytic activity">
    <reaction evidence="1 13 14">
        <text>D-glyceraldehyde 3-phosphate = dihydroxyacetone phosphate</text>
        <dbReference type="Rhea" id="RHEA:18585"/>
        <dbReference type="ChEBI" id="CHEBI:57642"/>
        <dbReference type="ChEBI" id="CHEBI:59776"/>
        <dbReference type="EC" id="5.3.1.1"/>
    </reaction>
</comment>
<evidence type="ECO:0000313" key="16">
    <source>
        <dbReference type="Proteomes" id="UP000754644"/>
    </source>
</evidence>
<comment type="subunit">
    <text evidence="5 13 14">Homodimer.</text>
</comment>
<dbReference type="HAMAP" id="MF_00147_B">
    <property type="entry name" value="TIM_B"/>
    <property type="match status" value="1"/>
</dbReference>
<feature type="active site" description="Electrophile" evidence="13">
    <location>
        <position position="93"/>
    </location>
</feature>
<dbReference type="GO" id="GO:0006096">
    <property type="term" value="P:glycolytic process"/>
    <property type="evidence" value="ECO:0007669"/>
    <property type="project" value="UniProtKB-UniRule"/>
</dbReference>
<dbReference type="InterPro" id="IPR000652">
    <property type="entry name" value="Triosephosphate_isomerase"/>
</dbReference>
<dbReference type="GO" id="GO:0004807">
    <property type="term" value="F:triose-phosphate isomerase activity"/>
    <property type="evidence" value="ECO:0007669"/>
    <property type="project" value="UniProtKB-UniRule"/>
</dbReference>
<organism evidence="15 16">
    <name type="scientific">SAR86 cluster bacterium</name>
    <dbReference type="NCBI Taxonomy" id="2030880"/>
    <lineage>
        <taxon>Bacteria</taxon>
        <taxon>Pseudomonadati</taxon>
        <taxon>Pseudomonadota</taxon>
        <taxon>Gammaproteobacteria</taxon>
        <taxon>SAR86 cluster</taxon>
    </lineage>
</organism>
<dbReference type="Gene3D" id="3.20.20.70">
    <property type="entry name" value="Aldolase class I"/>
    <property type="match status" value="1"/>
</dbReference>
<evidence type="ECO:0000256" key="7">
    <source>
        <dbReference type="ARBA" id="ARBA00019397"/>
    </source>
</evidence>
<dbReference type="PANTHER" id="PTHR21139">
    <property type="entry name" value="TRIOSEPHOSPHATE ISOMERASE"/>
    <property type="match status" value="1"/>
</dbReference>
<dbReference type="EMBL" id="JABMOJ010000329">
    <property type="protein sequence ID" value="NQV65463.1"/>
    <property type="molecule type" value="Genomic_DNA"/>
</dbReference>
<evidence type="ECO:0000256" key="9">
    <source>
        <dbReference type="ARBA" id="ARBA00022490"/>
    </source>
</evidence>
<feature type="binding site" evidence="13">
    <location>
        <position position="210"/>
    </location>
    <ligand>
        <name>substrate</name>
    </ligand>
</feature>
<dbReference type="PANTHER" id="PTHR21139:SF42">
    <property type="entry name" value="TRIOSEPHOSPHATE ISOMERASE"/>
    <property type="match status" value="1"/>
</dbReference>
<feature type="binding site" evidence="13">
    <location>
        <position position="171"/>
    </location>
    <ligand>
        <name>substrate</name>
    </ligand>
</feature>
<evidence type="ECO:0000256" key="10">
    <source>
        <dbReference type="ARBA" id="ARBA00023152"/>
    </source>
</evidence>
<dbReference type="NCBIfam" id="TIGR00419">
    <property type="entry name" value="tim"/>
    <property type="match status" value="1"/>
</dbReference>
<dbReference type="PROSITE" id="PS51440">
    <property type="entry name" value="TIM_2"/>
    <property type="match status" value="1"/>
</dbReference>
<gene>
    <name evidence="13" type="primary">tpiA</name>
    <name evidence="15" type="ORF">HQ497_08860</name>
</gene>
<evidence type="ECO:0000256" key="6">
    <source>
        <dbReference type="ARBA" id="ARBA00011940"/>
    </source>
</evidence>
<dbReference type="FunFam" id="3.20.20.70:FF:000020">
    <property type="entry name" value="Triosephosphate isomerase"/>
    <property type="match status" value="1"/>
</dbReference>
<dbReference type="PROSITE" id="PS00171">
    <property type="entry name" value="TIM_1"/>
    <property type="match status" value="1"/>
</dbReference>
<evidence type="ECO:0000256" key="4">
    <source>
        <dbReference type="ARBA" id="ARBA00007422"/>
    </source>
</evidence>
<dbReference type="InterPro" id="IPR013785">
    <property type="entry name" value="Aldolase_TIM"/>
</dbReference>
<evidence type="ECO:0000256" key="12">
    <source>
        <dbReference type="ARBA" id="ARBA00055680"/>
    </source>
</evidence>